<dbReference type="Pfam" id="PF01676">
    <property type="entry name" value="Metalloenzyme"/>
    <property type="match status" value="1"/>
</dbReference>
<dbReference type="InterPro" id="IPR004456">
    <property type="entry name" value="Pglycerate_mutase_ApgM"/>
</dbReference>
<dbReference type="GO" id="GO:0004619">
    <property type="term" value="F:phosphoglycerate mutase activity"/>
    <property type="evidence" value="ECO:0007669"/>
    <property type="project" value="UniProtKB-EC"/>
</dbReference>
<dbReference type="GO" id="GO:0046872">
    <property type="term" value="F:metal ion binding"/>
    <property type="evidence" value="ECO:0007669"/>
    <property type="project" value="InterPro"/>
</dbReference>
<dbReference type="InterPro" id="IPR017850">
    <property type="entry name" value="Alkaline_phosphatase_core_sf"/>
</dbReference>
<dbReference type="SUPFAM" id="SSF53649">
    <property type="entry name" value="Alkaline phosphatase-like"/>
    <property type="match status" value="1"/>
</dbReference>
<feature type="domain" description="Metalloenzyme" evidence="6">
    <location>
        <begin position="5"/>
        <end position="377"/>
    </location>
</feature>
<comment type="function">
    <text evidence="2">Catalyzes the interconversion of 2-phosphoglycerate and 3-phosphoglycerate.</text>
</comment>
<accession>A0A1G6A878</accession>
<dbReference type="CDD" id="cd16011">
    <property type="entry name" value="iPGM_like"/>
    <property type="match status" value="1"/>
</dbReference>
<dbReference type="Gene3D" id="3.40.720.10">
    <property type="entry name" value="Alkaline Phosphatase, subunit A"/>
    <property type="match status" value="2"/>
</dbReference>
<keyword evidence="8" id="KW-1185">Reference proteome</keyword>
<comment type="pathway">
    <text evidence="3">Carbohydrate degradation.</text>
</comment>
<dbReference type="STRING" id="617002.SAMN05660653_00226"/>
<proteinExistence type="inferred from homology"/>
<dbReference type="PANTHER" id="PTHR31209:SF4">
    <property type="entry name" value="2,3-BISPHOSPHOGLYCERATE-INDEPENDENT PHOSPHOGLYCERATE MUTASE"/>
    <property type="match status" value="1"/>
</dbReference>
<dbReference type="PIRSF" id="PIRSF006392">
    <property type="entry name" value="IPGAM_arch"/>
    <property type="match status" value="1"/>
</dbReference>
<dbReference type="InterPro" id="IPR006124">
    <property type="entry name" value="Metalloenzyme"/>
</dbReference>
<sequence>MSASKLVFLIADGMGDWPVDELGGMTPLDAASTPHMDALAREGAVGLCRTIPDGMPPGSDIANMALLGCDPAQFHTGRGPIEAAAQGLALQTEDLVWRCNLVRVSALEPDGIMLDYSAGHIDTPTATQLIRLLQDRLGGKGADFHPGVQYRHLVVQPGKVSAPEATLGIRPPHDILDQQLGPDIQAYQQCPELWRLVQEAAELLDNGVNNSSQANAIWLWGQGRPLHLPHFTERFGRTGAVISAVDLVKGLGRAMGMAVLEVPGATGYLDTNYAGKVAAALQFLEQGDFVFLHVEAPDECGHQGSLENKVRAIADFDAQVVGPVLSGLQGRDVAVLVACDHLTPLVKRTHVSDPVPFLFRHPATVGPSTPRFTENLAASTGLILERGEDLLPWALRQSAGKP</sequence>
<dbReference type="OrthoDB" id="9804453at2"/>
<comment type="catalytic activity">
    <reaction evidence="1">
        <text>(2R)-2-phosphoglycerate = (2R)-3-phosphoglycerate</text>
        <dbReference type="Rhea" id="RHEA:15901"/>
        <dbReference type="ChEBI" id="CHEBI:58272"/>
        <dbReference type="ChEBI" id="CHEBI:58289"/>
        <dbReference type="EC" id="5.4.2.12"/>
    </reaction>
</comment>
<dbReference type="GO" id="GO:0006096">
    <property type="term" value="P:glycolytic process"/>
    <property type="evidence" value="ECO:0007669"/>
    <property type="project" value="UniProtKB-KW"/>
</dbReference>
<dbReference type="PANTHER" id="PTHR31209">
    <property type="entry name" value="COFACTOR-INDEPENDENT PHOSPHOGLYCERATE MUTASE"/>
    <property type="match status" value="1"/>
</dbReference>
<dbReference type="Pfam" id="PF10143">
    <property type="entry name" value="PhosphMutase"/>
    <property type="match status" value="1"/>
</dbReference>
<comment type="similarity">
    <text evidence="4">Belongs to the BPG-independent phosphoglycerate mutase family. A-PGAM subfamily.</text>
</comment>
<dbReference type="NCBIfam" id="NF003242">
    <property type="entry name" value="PRK04200.1"/>
    <property type="match status" value="1"/>
</dbReference>
<evidence type="ECO:0000256" key="5">
    <source>
        <dbReference type="ARBA" id="ARBA00023152"/>
    </source>
</evidence>
<dbReference type="EMBL" id="FMXO01000001">
    <property type="protein sequence ID" value="SDB04638.1"/>
    <property type="molecule type" value="Genomic_DNA"/>
</dbReference>
<evidence type="ECO:0000256" key="1">
    <source>
        <dbReference type="ARBA" id="ARBA00000370"/>
    </source>
</evidence>
<organism evidence="7 8">
    <name type="scientific">Desulfonatronum thiosulfatophilum</name>
    <dbReference type="NCBI Taxonomy" id="617002"/>
    <lineage>
        <taxon>Bacteria</taxon>
        <taxon>Pseudomonadati</taxon>
        <taxon>Thermodesulfobacteriota</taxon>
        <taxon>Desulfovibrionia</taxon>
        <taxon>Desulfovibrionales</taxon>
        <taxon>Desulfonatronaceae</taxon>
        <taxon>Desulfonatronum</taxon>
    </lineage>
</organism>
<name>A0A1G6A878_9BACT</name>
<dbReference type="RefSeq" id="WP_092116353.1">
    <property type="nucleotide sequence ID" value="NZ_FMXO01000001.1"/>
</dbReference>
<gene>
    <name evidence="7" type="ORF">SAMN05660653_00226</name>
</gene>
<evidence type="ECO:0000256" key="4">
    <source>
        <dbReference type="ARBA" id="ARBA00005524"/>
    </source>
</evidence>
<dbReference type="Proteomes" id="UP000198771">
    <property type="component" value="Unassembled WGS sequence"/>
</dbReference>
<dbReference type="NCBIfam" id="TIGR00306">
    <property type="entry name" value="apgM"/>
    <property type="match status" value="1"/>
</dbReference>
<evidence type="ECO:0000259" key="6">
    <source>
        <dbReference type="Pfam" id="PF01676"/>
    </source>
</evidence>
<keyword evidence="5" id="KW-0324">Glycolysis</keyword>
<evidence type="ECO:0000313" key="7">
    <source>
        <dbReference type="EMBL" id="SDB04638.1"/>
    </source>
</evidence>
<evidence type="ECO:0000313" key="8">
    <source>
        <dbReference type="Proteomes" id="UP000198771"/>
    </source>
</evidence>
<dbReference type="AlphaFoldDB" id="A0A1G6A878"/>
<evidence type="ECO:0000256" key="3">
    <source>
        <dbReference type="ARBA" id="ARBA00004921"/>
    </source>
</evidence>
<evidence type="ECO:0000256" key="2">
    <source>
        <dbReference type="ARBA" id="ARBA00002315"/>
    </source>
</evidence>
<reference evidence="7 8" key="1">
    <citation type="submission" date="2016-10" db="EMBL/GenBank/DDBJ databases">
        <authorList>
            <person name="de Groot N.N."/>
        </authorList>
    </citation>
    <scope>NUCLEOTIDE SEQUENCE [LARGE SCALE GENOMIC DNA]</scope>
    <source>
        <strain evidence="7 8">ASO4-2</strain>
    </source>
</reference>
<protein>
    <submittedName>
        <fullName evidence="7">2,3-bisphosphoglycerate-independent phosphoglycerate mutase</fullName>
    </submittedName>
</protein>